<dbReference type="OrthoDB" id="159416at2"/>
<dbReference type="CDD" id="cd06133">
    <property type="entry name" value="ERI-1_3'hExo_like"/>
    <property type="match status" value="1"/>
</dbReference>
<dbReference type="InterPro" id="IPR013520">
    <property type="entry name" value="Ribonucl_H"/>
</dbReference>
<dbReference type="InterPro" id="IPR036397">
    <property type="entry name" value="RNaseH_sf"/>
</dbReference>
<dbReference type="InterPro" id="IPR012337">
    <property type="entry name" value="RNaseH-like_sf"/>
</dbReference>
<name>A0A7V7UAG5_9FIRM</name>
<evidence type="ECO:0000313" key="6">
    <source>
        <dbReference type="Proteomes" id="UP000461768"/>
    </source>
</evidence>
<dbReference type="GO" id="GO:0003676">
    <property type="term" value="F:nucleic acid binding"/>
    <property type="evidence" value="ECO:0007669"/>
    <property type="project" value="InterPro"/>
</dbReference>
<dbReference type="PANTHER" id="PTHR23044:SF61">
    <property type="entry name" value="3'-5' EXORIBONUCLEASE 1-RELATED"/>
    <property type="match status" value="1"/>
</dbReference>
<dbReference type="RefSeq" id="WP_151147052.1">
    <property type="nucleotide sequence ID" value="NZ_WAGX01000007.1"/>
</dbReference>
<evidence type="ECO:0000256" key="2">
    <source>
        <dbReference type="ARBA" id="ARBA00022801"/>
    </source>
</evidence>
<proteinExistence type="predicted"/>
<keyword evidence="1" id="KW-0540">Nuclease</keyword>
<reference evidence="5 6" key="1">
    <citation type="submission" date="2019-09" db="EMBL/GenBank/DDBJ databases">
        <authorList>
            <person name="Valk L.C."/>
        </authorList>
    </citation>
    <scope>NUCLEOTIDE SEQUENCE [LARGE SCALE GENOMIC DNA]</scope>
    <source>
        <strain evidence="5">GalUA</strain>
    </source>
</reference>
<evidence type="ECO:0000259" key="4">
    <source>
        <dbReference type="SMART" id="SM00479"/>
    </source>
</evidence>
<comment type="caution">
    <text evidence="5">The sequence shown here is derived from an EMBL/GenBank/DDBJ whole genome shotgun (WGS) entry which is preliminary data.</text>
</comment>
<dbReference type="InterPro" id="IPR047201">
    <property type="entry name" value="ERI-1_3'hExo-like"/>
</dbReference>
<dbReference type="Pfam" id="PF00929">
    <property type="entry name" value="RNase_T"/>
    <property type="match status" value="1"/>
</dbReference>
<keyword evidence="6" id="KW-1185">Reference proteome</keyword>
<keyword evidence="3 5" id="KW-0269">Exonuclease</keyword>
<reference evidence="5 6" key="2">
    <citation type="submission" date="2020-02" db="EMBL/GenBank/DDBJ databases">
        <title>Candidatus Galacturonibacter soehngenii shows hetero-acetogenic catabolism of galacturonic acid but lacks a canonical carbon monoxide dehydrogenase/acetyl-CoA synthase complex.</title>
        <authorList>
            <person name="Diender M."/>
            <person name="Stouten G.R."/>
            <person name="Petersen J.F."/>
            <person name="Nielsen P.H."/>
            <person name="Dueholm M.S."/>
            <person name="Pronk J.T."/>
            <person name="Van Loosdrecht M.C.M."/>
        </authorList>
    </citation>
    <scope>NUCLEOTIDE SEQUENCE [LARGE SCALE GENOMIC DNA]</scope>
    <source>
        <strain evidence="5">GalUA</strain>
    </source>
</reference>
<dbReference type="GO" id="GO:0000175">
    <property type="term" value="F:3'-5'-RNA exonuclease activity"/>
    <property type="evidence" value="ECO:0007669"/>
    <property type="project" value="InterPro"/>
</dbReference>
<evidence type="ECO:0000313" key="5">
    <source>
        <dbReference type="EMBL" id="KAB1435683.1"/>
    </source>
</evidence>
<organism evidence="5 6">
    <name type="scientific">Candidatus Galacturonatibacter soehngenii</name>
    <dbReference type="NCBI Taxonomy" id="2307010"/>
    <lineage>
        <taxon>Bacteria</taxon>
        <taxon>Bacillati</taxon>
        <taxon>Bacillota</taxon>
        <taxon>Clostridia</taxon>
        <taxon>Lachnospirales</taxon>
        <taxon>Lachnospiraceae</taxon>
        <taxon>Candidatus Galacturonatibacter</taxon>
    </lineage>
</organism>
<evidence type="ECO:0000256" key="3">
    <source>
        <dbReference type="ARBA" id="ARBA00022839"/>
    </source>
</evidence>
<dbReference type="AlphaFoldDB" id="A0A7V7UAG5"/>
<dbReference type="SUPFAM" id="SSF53098">
    <property type="entry name" value="Ribonuclease H-like"/>
    <property type="match status" value="1"/>
</dbReference>
<dbReference type="SMART" id="SM00479">
    <property type="entry name" value="EXOIII"/>
    <property type="match status" value="1"/>
</dbReference>
<dbReference type="InterPro" id="IPR051274">
    <property type="entry name" value="3-5_Exoribonuclease"/>
</dbReference>
<keyword evidence="2" id="KW-0378">Hydrolase</keyword>
<accession>A0A7V7UAG5</accession>
<dbReference type="Gene3D" id="3.30.420.10">
    <property type="entry name" value="Ribonuclease H-like superfamily/Ribonuclease H"/>
    <property type="match status" value="1"/>
</dbReference>
<sequence>MNYIVLDLEWNQCPDGKENENKKLPFEIIEIGAVKLDSNFHKISEFSELIKPCVYGEIHYKTKEVIQLNMEELNSAKTFTQVCQSFLKWCGQDYIFATWGSMDLTELQRNMKYYGLKYEFNYPLKYYDIQKVFSLFFEEAKAKRTLEYAVVYLNIKREYDFHKAIYDAYYAGKILSLIDSDFLQNNESIDYYKPPQSREDEIFIQYKRYSKYVSKAFASKEEAMSDKEVTSMKCHCCNRNLKRKIRWFSINSKIHYALGYCEEHGYMKCKIRMKKNDEDKYFVIKTIKAVNEEEGLLIRTKREDLRLKRRLKRKNKKEHPSEFNI</sequence>
<protein>
    <submittedName>
        <fullName evidence="5">Exonuclease domain-containing protein</fullName>
    </submittedName>
</protein>
<dbReference type="PANTHER" id="PTHR23044">
    <property type="entry name" value="3'-5' EXONUCLEASE ERI1-RELATED"/>
    <property type="match status" value="1"/>
</dbReference>
<dbReference type="EMBL" id="WAGX01000007">
    <property type="protein sequence ID" value="KAB1435683.1"/>
    <property type="molecule type" value="Genomic_DNA"/>
</dbReference>
<feature type="domain" description="Exonuclease" evidence="4">
    <location>
        <begin position="2"/>
        <end position="184"/>
    </location>
</feature>
<evidence type="ECO:0000256" key="1">
    <source>
        <dbReference type="ARBA" id="ARBA00022722"/>
    </source>
</evidence>
<gene>
    <name evidence="5" type="ORF">F7O84_14950</name>
</gene>
<dbReference type="Proteomes" id="UP000461768">
    <property type="component" value="Unassembled WGS sequence"/>
</dbReference>